<gene>
    <name evidence="1" type="ORF">PVAP13_1KG016793</name>
</gene>
<reference evidence="1 2" key="1">
    <citation type="submission" date="2020-05" db="EMBL/GenBank/DDBJ databases">
        <title>WGS assembly of Panicum virgatum.</title>
        <authorList>
            <person name="Lovell J.T."/>
            <person name="Jenkins J."/>
            <person name="Shu S."/>
            <person name="Juenger T.E."/>
            <person name="Schmutz J."/>
        </authorList>
    </citation>
    <scope>NUCLEOTIDE SEQUENCE [LARGE SCALE GENOMIC DNA]</scope>
    <source>
        <strain evidence="2">cv. AP13</strain>
    </source>
</reference>
<evidence type="ECO:0000313" key="2">
    <source>
        <dbReference type="Proteomes" id="UP000823388"/>
    </source>
</evidence>
<evidence type="ECO:0000313" key="1">
    <source>
        <dbReference type="EMBL" id="KAG2655542.1"/>
    </source>
</evidence>
<sequence length="106" mass="12198">MGVKHICRYFGAVSNMIVRNIMGIVLSLVLPASLYNQFVEACLASCISELKWQIYSAFRRLWNCKCRTCSRHYNGMFVGCSVMFYICFMKQITIAESNNPVIAEHR</sequence>
<protein>
    <submittedName>
        <fullName evidence="1">Uncharacterized protein</fullName>
    </submittedName>
</protein>
<keyword evidence="2" id="KW-1185">Reference proteome</keyword>
<proteinExistence type="predicted"/>
<comment type="caution">
    <text evidence="1">The sequence shown here is derived from an EMBL/GenBank/DDBJ whole genome shotgun (WGS) entry which is preliminary data.</text>
</comment>
<dbReference type="EMBL" id="CM029037">
    <property type="protein sequence ID" value="KAG2655542.1"/>
    <property type="molecule type" value="Genomic_DNA"/>
</dbReference>
<accession>A0A8T0X1W2</accession>
<organism evidence="1 2">
    <name type="scientific">Panicum virgatum</name>
    <name type="common">Blackwell switchgrass</name>
    <dbReference type="NCBI Taxonomy" id="38727"/>
    <lineage>
        <taxon>Eukaryota</taxon>
        <taxon>Viridiplantae</taxon>
        <taxon>Streptophyta</taxon>
        <taxon>Embryophyta</taxon>
        <taxon>Tracheophyta</taxon>
        <taxon>Spermatophyta</taxon>
        <taxon>Magnoliopsida</taxon>
        <taxon>Liliopsida</taxon>
        <taxon>Poales</taxon>
        <taxon>Poaceae</taxon>
        <taxon>PACMAD clade</taxon>
        <taxon>Panicoideae</taxon>
        <taxon>Panicodae</taxon>
        <taxon>Paniceae</taxon>
        <taxon>Panicinae</taxon>
        <taxon>Panicum</taxon>
        <taxon>Panicum sect. Hiantes</taxon>
    </lineage>
</organism>
<name>A0A8T0X1W2_PANVG</name>
<dbReference type="Proteomes" id="UP000823388">
    <property type="component" value="Chromosome 1K"/>
</dbReference>
<dbReference type="AlphaFoldDB" id="A0A8T0X1W2"/>